<dbReference type="OrthoDB" id="1733656at2759"/>
<keyword evidence="2" id="KW-0456">Lyase</keyword>
<protein>
    <submittedName>
        <fullName evidence="2">Sphingosine-1-phosphate lyase</fullName>
    </submittedName>
</protein>
<keyword evidence="3" id="KW-1185">Reference proteome</keyword>
<evidence type="ECO:0000256" key="1">
    <source>
        <dbReference type="SAM" id="SignalP"/>
    </source>
</evidence>
<gene>
    <name evidence="2" type="ORF">E6O75_ATG10210</name>
</gene>
<dbReference type="GO" id="GO:0016829">
    <property type="term" value="F:lyase activity"/>
    <property type="evidence" value="ECO:0007669"/>
    <property type="project" value="UniProtKB-KW"/>
</dbReference>
<feature type="signal peptide" evidence="1">
    <location>
        <begin position="1"/>
        <end position="16"/>
    </location>
</feature>
<dbReference type="AlphaFoldDB" id="A0A4Z1P0G9"/>
<sequence length="268" mass="28689">MRYSPAILALPALALAQDQVPLADKVRGWFKQAQEYLPTAASIPSVIPNPVDAGASKVAEAVVHELNLTNWQSIVAASPSAQIAGPEEWMIFLTGGNATCYGLCGNVTKEWTKSLALLEATASPPSFASIDCEAEPILCNSWSVSPPEIVHVLLPAPLADQSKPATTVRFIPLNQVNTTASDIVELHTKSKYLDTEPYEGIWHPFDGLFATTGANVPIAYVMWAFAKMPSWLPMIAISMLSRRFMGRNVPQRAPAAGGPARPAPATAT</sequence>
<name>A0A4Z1P0G9_9PEZI</name>
<evidence type="ECO:0000313" key="3">
    <source>
        <dbReference type="Proteomes" id="UP000298493"/>
    </source>
</evidence>
<dbReference type="STRING" id="86259.A0A4Z1P0G9"/>
<feature type="chain" id="PRO_5021442673" evidence="1">
    <location>
        <begin position="17"/>
        <end position="268"/>
    </location>
</feature>
<keyword evidence="1" id="KW-0732">Signal</keyword>
<reference evidence="2 3" key="1">
    <citation type="submission" date="2019-04" db="EMBL/GenBank/DDBJ databases">
        <title>High contiguity whole genome sequence and gene annotation resource for two Venturia nashicola isolates.</title>
        <authorList>
            <person name="Prokchorchik M."/>
            <person name="Won K."/>
            <person name="Lee Y."/>
            <person name="Choi E.D."/>
            <person name="Segonzac C."/>
            <person name="Sohn K.H."/>
        </authorList>
    </citation>
    <scope>NUCLEOTIDE SEQUENCE [LARGE SCALE GENOMIC DNA]</scope>
    <source>
        <strain evidence="2 3">PRI2</strain>
    </source>
</reference>
<dbReference type="EMBL" id="SNSC02000032">
    <property type="protein sequence ID" value="TID12857.1"/>
    <property type="molecule type" value="Genomic_DNA"/>
</dbReference>
<organism evidence="2 3">
    <name type="scientific">Venturia nashicola</name>
    <dbReference type="NCBI Taxonomy" id="86259"/>
    <lineage>
        <taxon>Eukaryota</taxon>
        <taxon>Fungi</taxon>
        <taxon>Dikarya</taxon>
        <taxon>Ascomycota</taxon>
        <taxon>Pezizomycotina</taxon>
        <taxon>Dothideomycetes</taxon>
        <taxon>Pleosporomycetidae</taxon>
        <taxon>Venturiales</taxon>
        <taxon>Venturiaceae</taxon>
        <taxon>Venturia</taxon>
    </lineage>
</organism>
<dbReference type="Proteomes" id="UP000298493">
    <property type="component" value="Unassembled WGS sequence"/>
</dbReference>
<proteinExistence type="predicted"/>
<comment type="caution">
    <text evidence="2">The sequence shown here is derived from an EMBL/GenBank/DDBJ whole genome shotgun (WGS) entry which is preliminary data.</text>
</comment>
<evidence type="ECO:0000313" key="2">
    <source>
        <dbReference type="EMBL" id="TID12857.1"/>
    </source>
</evidence>
<accession>A0A4Z1P0G9</accession>